<dbReference type="GO" id="GO:0006405">
    <property type="term" value="P:RNA export from nucleus"/>
    <property type="evidence" value="ECO:0007669"/>
    <property type="project" value="TreeGrafter"/>
</dbReference>
<protein>
    <submittedName>
        <fullName evidence="4">Uncharacterized protein</fullName>
    </submittedName>
</protein>
<dbReference type="GO" id="GO:0000972">
    <property type="term" value="P:transcription-dependent tethering of RNA polymerase II gene DNA at nuclear periphery"/>
    <property type="evidence" value="ECO:0007669"/>
    <property type="project" value="TreeGrafter"/>
</dbReference>
<reference evidence="4 5" key="1">
    <citation type="submission" date="2018-11" db="EMBL/GenBank/DDBJ databases">
        <authorList>
            <consortium name="Pathogen Informatics"/>
        </authorList>
    </citation>
    <scope>NUCLEOTIDE SEQUENCE [LARGE SCALE GENOMIC DNA]</scope>
    <source>
        <strain evidence="4 5">Zambia</strain>
    </source>
</reference>
<evidence type="ECO:0000313" key="5">
    <source>
        <dbReference type="Proteomes" id="UP000277204"/>
    </source>
</evidence>
<dbReference type="SUPFAM" id="SSF50998">
    <property type="entry name" value="Quinoprotein alcohol dehydrogenase-like"/>
    <property type="match status" value="1"/>
</dbReference>
<evidence type="ECO:0000313" key="4">
    <source>
        <dbReference type="EMBL" id="VDP16002.1"/>
    </source>
</evidence>
<sequence>MTVPQSSCLCLSDSPSEWLNKLLYRDSLHRDLTSTLELEKCKVCFSGTRELDYPVLNDGLSYEIEATKSFPLPPDLIEKFSSMQTNCLMGVFTLCDKVWVTIDNEIFMWNFEDGEDLAYYDGVNDTIISVSLIVPSAGTLPEHIRFLLCLATPSEIWLLGMMYSNTNSNHTLRMQSSCPILEVMPDPLYCLSTENNYISCIESTPNGRIFLGTREGFLLEMTYSSIPNWDGDSLQPPIGKTGHCTLVNHSVSAFSLLLPSIITSRFHNGDSITQLTVDTSRHLLYSRTEDSHLVVYEFSDKISGSFSRLSSLSASDLAYQASCIVRSVDKNQFRKLAVETRGTVIMVSALPQNSSLNMSLGQFFTTDLDNSSISYKAAAVLNQSDDNLNAFTKQIPPHVIYTISPDLYPWTLNLTESFTTSWCVDGGAWALTVLPDNQSFGDSMGNDLSGYLAIEKR</sequence>
<dbReference type="STRING" id="48269.A0A183MEN6"/>
<dbReference type="GO" id="GO:0036228">
    <property type="term" value="P:protein localization to nuclear inner membrane"/>
    <property type="evidence" value="ECO:0007669"/>
    <property type="project" value="TreeGrafter"/>
</dbReference>
<dbReference type="GO" id="GO:0006606">
    <property type="term" value="P:protein import into nucleus"/>
    <property type="evidence" value="ECO:0007669"/>
    <property type="project" value="TreeGrafter"/>
</dbReference>
<comment type="subcellular location">
    <subcellularLocation>
        <location evidence="1">Nucleus</location>
    </subcellularLocation>
</comment>
<dbReference type="Pfam" id="PF08801">
    <property type="entry name" value="Nucleoporin_N"/>
    <property type="match status" value="1"/>
</dbReference>
<dbReference type="InterPro" id="IPR011047">
    <property type="entry name" value="Quinoprotein_ADH-like_sf"/>
</dbReference>
<evidence type="ECO:0000256" key="2">
    <source>
        <dbReference type="ARBA" id="ARBA00022448"/>
    </source>
</evidence>
<evidence type="ECO:0000256" key="3">
    <source>
        <dbReference type="ARBA" id="ARBA00023242"/>
    </source>
</evidence>
<dbReference type="InterPro" id="IPR014908">
    <property type="entry name" value="Nucleoporin_Nup133/Nup155_N"/>
</dbReference>
<dbReference type="GO" id="GO:0017056">
    <property type="term" value="F:structural constituent of nuclear pore"/>
    <property type="evidence" value="ECO:0007669"/>
    <property type="project" value="InterPro"/>
</dbReference>
<organism evidence="4 5">
    <name type="scientific">Schistosoma margrebowiei</name>
    <dbReference type="NCBI Taxonomy" id="48269"/>
    <lineage>
        <taxon>Eukaryota</taxon>
        <taxon>Metazoa</taxon>
        <taxon>Spiralia</taxon>
        <taxon>Lophotrochozoa</taxon>
        <taxon>Platyhelminthes</taxon>
        <taxon>Trematoda</taxon>
        <taxon>Digenea</taxon>
        <taxon>Strigeidida</taxon>
        <taxon>Schistosomatoidea</taxon>
        <taxon>Schistosomatidae</taxon>
        <taxon>Schistosoma</taxon>
    </lineage>
</organism>
<keyword evidence="3" id="KW-0539">Nucleus</keyword>
<dbReference type="PANTHER" id="PTHR10350">
    <property type="entry name" value="NUCLEAR PORE COMPLEX PROTEIN NUP155"/>
    <property type="match status" value="1"/>
</dbReference>
<dbReference type="Proteomes" id="UP000277204">
    <property type="component" value="Unassembled WGS sequence"/>
</dbReference>
<dbReference type="AlphaFoldDB" id="A0A183MEN6"/>
<dbReference type="EMBL" id="UZAI01016788">
    <property type="protein sequence ID" value="VDP16002.1"/>
    <property type="molecule type" value="Genomic_DNA"/>
</dbReference>
<keyword evidence="5" id="KW-1185">Reference proteome</keyword>
<name>A0A183MEN6_9TREM</name>
<gene>
    <name evidence="4" type="ORF">SMRZ_LOCUS14511</name>
</gene>
<proteinExistence type="predicted"/>
<keyword evidence="2" id="KW-0813">Transport</keyword>
<dbReference type="PANTHER" id="PTHR10350:SF6">
    <property type="entry name" value="NUCLEAR PORE COMPLEX PROTEIN NUP155"/>
    <property type="match status" value="1"/>
</dbReference>
<accession>A0A183MEN6</accession>
<dbReference type="GO" id="GO:0044611">
    <property type="term" value="C:nuclear pore inner ring"/>
    <property type="evidence" value="ECO:0007669"/>
    <property type="project" value="TreeGrafter"/>
</dbReference>
<evidence type="ECO:0000256" key="1">
    <source>
        <dbReference type="ARBA" id="ARBA00004123"/>
    </source>
</evidence>
<dbReference type="InterPro" id="IPR004870">
    <property type="entry name" value="Nucleoporin_Nup155"/>
</dbReference>